<dbReference type="GO" id="GO:0006261">
    <property type="term" value="P:DNA-templated DNA replication"/>
    <property type="evidence" value="ECO:0007669"/>
    <property type="project" value="TreeGrafter"/>
</dbReference>
<evidence type="ECO:0000256" key="10">
    <source>
        <dbReference type="ARBA" id="ARBA00022932"/>
    </source>
</evidence>
<evidence type="ECO:0000256" key="9">
    <source>
        <dbReference type="ARBA" id="ARBA00022840"/>
    </source>
</evidence>
<gene>
    <name evidence="13" type="primary">dnaX</name>
    <name evidence="13" type="ORF">CM240_0045</name>
</gene>
<comment type="catalytic activity">
    <reaction evidence="11">
        <text>DNA(n) + a 2'-deoxyribonucleoside 5'-triphosphate = DNA(n+1) + diphosphate</text>
        <dbReference type="Rhea" id="RHEA:22508"/>
        <dbReference type="Rhea" id="RHEA-COMP:17339"/>
        <dbReference type="Rhea" id="RHEA-COMP:17340"/>
        <dbReference type="ChEBI" id="CHEBI:33019"/>
        <dbReference type="ChEBI" id="CHEBI:61560"/>
        <dbReference type="ChEBI" id="CHEBI:173112"/>
        <dbReference type="EC" id="2.7.7.7"/>
    </reaction>
</comment>
<evidence type="ECO:0000313" key="14">
    <source>
        <dbReference type="Proteomes" id="UP000019426"/>
    </source>
</evidence>
<dbReference type="SMART" id="SM00382">
    <property type="entry name" value="AAA"/>
    <property type="match status" value="1"/>
</dbReference>
<evidence type="ECO:0000256" key="2">
    <source>
        <dbReference type="ARBA" id="ARBA00012417"/>
    </source>
</evidence>
<name>W6RYX2_9CLOT</name>
<dbReference type="EC" id="2.7.7.7" evidence="2"/>
<keyword evidence="9" id="KW-0067">ATP-binding</keyword>
<dbReference type="OrthoDB" id="9810148at2"/>
<dbReference type="InterPro" id="IPR045085">
    <property type="entry name" value="HLD_clamp_pol_III_gamma_tau"/>
</dbReference>
<reference evidence="13 14" key="1">
    <citation type="submission" date="2013-11" db="EMBL/GenBank/DDBJ databases">
        <title>Complete genome sequence of Clostridum sp. M2/40.</title>
        <authorList>
            <person name="Wibberg D."/>
            <person name="Puehler A."/>
            <person name="Schlueter A."/>
        </authorList>
    </citation>
    <scope>NUCLEOTIDE SEQUENCE [LARGE SCALE GENOMIC DNA]</scope>
    <source>
        <strain evidence="14">M2/40</strain>
    </source>
</reference>
<dbReference type="HOGENOM" id="CLU_006229_0_3_9"/>
<evidence type="ECO:0000256" key="7">
    <source>
        <dbReference type="ARBA" id="ARBA00022741"/>
    </source>
</evidence>
<protein>
    <recommendedName>
        <fullName evidence="2">DNA-directed DNA polymerase</fullName>
        <ecNumber evidence="2">2.7.7.7</ecNumber>
    </recommendedName>
</protein>
<organism evidence="13 14">
    <name type="scientific">Clostridium bornimense</name>
    <dbReference type="NCBI Taxonomy" id="1216932"/>
    <lineage>
        <taxon>Bacteria</taxon>
        <taxon>Bacillati</taxon>
        <taxon>Bacillota</taxon>
        <taxon>Clostridia</taxon>
        <taxon>Eubacteriales</taxon>
        <taxon>Clostridiaceae</taxon>
        <taxon>Clostridium</taxon>
    </lineage>
</organism>
<dbReference type="SUPFAM" id="SSF48019">
    <property type="entry name" value="post-AAA+ oligomerization domain-like"/>
    <property type="match status" value="1"/>
</dbReference>
<dbReference type="Gene3D" id="3.40.50.300">
    <property type="entry name" value="P-loop containing nucleotide triphosphate hydrolases"/>
    <property type="match status" value="1"/>
</dbReference>
<evidence type="ECO:0000256" key="8">
    <source>
        <dbReference type="ARBA" id="ARBA00022833"/>
    </source>
</evidence>
<evidence type="ECO:0000259" key="12">
    <source>
        <dbReference type="SMART" id="SM00382"/>
    </source>
</evidence>
<dbReference type="FunFam" id="3.40.50.300:FF:000014">
    <property type="entry name" value="DNA polymerase III subunit gamma/tau"/>
    <property type="match status" value="1"/>
</dbReference>
<keyword evidence="14" id="KW-1185">Reference proteome</keyword>
<dbReference type="InterPro" id="IPR027417">
    <property type="entry name" value="P-loop_NTPase"/>
</dbReference>
<keyword evidence="3 13" id="KW-0808">Transferase</keyword>
<dbReference type="InterPro" id="IPR022754">
    <property type="entry name" value="DNA_pol_III_gamma-3"/>
</dbReference>
<evidence type="ECO:0000256" key="5">
    <source>
        <dbReference type="ARBA" id="ARBA00022705"/>
    </source>
</evidence>
<dbReference type="Gene3D" id="1.20.272.10">
    <property type="match status" value="1"/>
</dbReference>
<dbReference type="RefSeq" id="WP_044035713.1">
    <property type="nucleotide sequence ID" value="NZ_HG917868.1"/>
</dbReference>
<dbReference type="PATRIC" id="fig|1216932.3.peg.36"/>
<dbReference type="STRING" id="1216932.CM240_0045"/>
<keyword evidence="4 13" id="KW-0548">Nucleotidyltransferase</keyword>
<proteinExistence type="inferred from homology"/>
<dbReference type="EMBL" id="HG917868">
    <property type="protein sequence ID" value="CDM67232.1"/>
    <property type="molecule type" value="Genomic_DNA"/>
</dbReference>
<feature type="domain" description="AAA+ ATPase" evidence="12">
    <location>
        <begin position="37"/>
        <end position="179"/>
    </location>
</feature>
<evidence type="ECO:0000256" key="6">
    <source>
        <dbReference type="ARBA" id="ARBA00022723"/>
    </source>
</evidence>
<evidence type="ECO:0000256" key="3">
    <source>
        <dbReference type="ARBA" id="ARBA00022679"/>
    </source>
</evidence>
<dbReference type="InterPro" id="IPR008921">
    <property type="entry name" value="DNA_pol3_clamp-load_cplx_C"/>
</dbReference>
<dbReference type="Proteomes" id="UP000019426">
    <property type="component" value="Chromosome M2/40_rep1"/>
</dbReference>
<sequence length="537" mass="61242">MAYKALYRVWRPQTFSEVVGQKHITTTIKNAVDSGRIAHAYLLCGTRGTGKTTTAKILAKAVNCLNPQDGDPCNECEMCQKISKGLAIDVVEMDAASKNKVENIRDIIEEVQIPPSEAKYKVYIIDEVHMLTIGAVNAFLKTLEEPPKNVIFILATTDPQKLPITILSRCQRYDFKRINHNDIKERLREIVTDSGILADENSLDFISRICDGAMRDAVSILDQCISMGDGAIRYEDVLSMVGMVTNDKLIELVDHIIDRDITKSMNLVDEIIFNGKDVGLLIKECITHFRNLLMVKVSNNPEELVDMSKENIAQLKEQSNKIRTEEIMRFINILNEADENTKWSKQSRVYIEIAIIKMCKIEFDTSPEMILARVNKLESSIRSGAININAQEGNVISNKNKKVKVNKTIVNEEKNEEDIERNLSTKLTLDDIKKKWNEVLELLKGRRLMSLYAYVSPGSPTSFKEGILDITFSPLYGFAKKNLDSNLEQRTKVEEIFTEVLKEKIRIRYMLDKGEEEKTKEQQLRELYGDSIEFIEE</sequence>
<keyword evidence="8" id="KW-0862">Zinc</keyword>
<evidence type="ECO:0000256" key="1">
    <source>
        <dbReference type="ARBA" id="ARBA00006360"/>
    </source>
</evidence>
<dbReference type="GO" id="GO:0003677">
    <property type="term" value="F:DNA binding"/>
    <property type="evidence" value="ECO:0007669"/>
    <property type="project" value="InterPro"/>
</dbReference>
<dbReference type="GO" id="GO:0003887">
    <property type="term" value="F:DNA-directed DNA polymerase activity"/>
    <property type="evidence" value="ECO:0007669"/>
    <property type="project" value="UniProtKB-KW"/>
</dbReference>
<accession>W6RYX2</accession>
<dbReference type="NCBIfam" id="TIGR01128">
    <property type="entry name" value="holA"/>
    <property type="match status" value="1"/>
</dbReference>
<dbReference type="InterPro" id="IPR050238">
    <property type="entry name" value="DNA_Rep/Repair_Clamp_Loader"/>
</dbReference>
<dbReference type="GO" id="GO:0046872">
    <property type="term" value="F:metal ion binding"/>
    <property type="evidence" value="ECO:0007669"/>
    <property type="project" value="UniProtKB-KW"/>
</dbReference>
<comment type="similarity">
    <text evidence="1">Belongs to the DnaX/STICHEL family.</text>
</comment>
<dbReference type="Pfam" id="PF12169">
    <property type="entry name" value="DNA_pol3_gamma3"/>
    <property type="match status" value="1"/>
</dbReference>
<dbReference type="eggNOG" id="COG2812">
    <property type="taxonomic scope" value="Bacteria"/>
</dbReference>
<dbReference type="NCBIfam" id="NF004046">
    <property type="entry name" value="PRK05563.1"/>
    <property type="match status" value="1"/>
</dbReference>
<dbReference type="Pfam" id="PF22608">
    <property type="entry name" value="DNAX_ATPase_lid"/>
    <property type="match status" value="1"/>
</dbReference>
<keyword evidence="5" id="KW-0235">DNA replication</keyword>
<dbReference type="GO" id="GO:0009360">
    <property type="term" value="C:DNA polymerase III complex"/>
    <property type="evidence" value="ECO:0007669"/>
    <property type="project" value="InterPro"/>
</dbReference>
<dbReference type="InterPro" id="IPR005790">
    <property type="entry name" value="DNA_polIII_delta"/>
</dbReference>
<dbReference type="PANTHER" id="PTHR11669">
    <property type="entry name" value="REPLICATION FACTOR C / DNA POLYMERASE III GAMMA-TAU SUBUNIT"/>
    <property type="match status" value="1"/>
</dbReference>
<evidence type="ECO:0000256" key="11">
    <source>
        <dbReference type="ARBA" id="ARBA00049244"/>
    </source>
</evidence>
<dbReference type="AlphaFoldDB" id="W6RYX2"/>
<evidence type="ECO:0000313" key="13">
    <source>
        <dbReference type="EMBL" id="CDM67232.1"/>
    </source>
</evidence>
<keyword evidence="6" id="KW-0479">Metal-binding</keyword>
<dbReference type="KEGG" id="clt:CM240_0045"/>
<dbReference type="InterPro" id="IPR012763">
    <property type="entry name" value="DNA_pol_III_sug/sutau_N"/>
</dbReference>
<keyword evidence="7" id="KW-0547">Nucleotide-binding</keyword>
<dbReference type="GO" id="GO:0005524">
    <property type="term" value="F:ATP binding"/>
    <property type="evidence" value="ECO:0007669"/>
    <property type="project" value="UniProtKB-KW"/>
</dbReference>
<dbReference type="Gene3D" id="1.10.8.60">
    <property type="match status" value="1"/>
</dbReference>
<dbReference type="InterPro" id="IPR003593">
    <property type="entry name" value="AAA+_ATPase"/>
</dbReference>
<dbReference type="SUPFAM" id="SSF52540">
    <property type="entry name" value="P-loop containing nucleoside triphosphate hydrolases"/>
    <property type="match status" value="1"/>
</dbReference>
<dbReference type="CDD" id="cd18137">
    <property type="entry name" value="HLD_clamp_pol_III_gamma_tau"/>
    <property type="match status" value="1"/>
</dbReference>
<dbReference type="PANTHER" id="PTHR11669:SF0">
    <property type="entry name" value="PROTEIN STICHEL-LIKE 2"/>
    <property type="match status" value="1"/>
</dbReference>
<dbReference type="Pfam" id="PF13177">
    <property type="entry name" value="DNA_pol3_delta2"/>
    <property type="match status" value="1"/>
</dbReference>
<evidence type="ECO:0000256" key="4">
    <source>
        <dbReference type="ARBA" id="ARBA00022695"/>
    </source>
</evidence>
<keyword evidence="10" id="KW-0239">DNA-directed DNA polymerase</keyword>
<dbReference type="NCBIfam" id="TIGR02397">
    <property type="entry name" value="dnaX_nterm"/>
    <property type="match status" value="1"/>
</dbReference>